<dbReference type="Gene3D" id="2.40.50.100">
    <property type="match status" value="1"/>
</dbReference>
<organism evidence="7 8">
    <name type="scientific">Sporomusa acidovorans (strain ATCC 49682 / DSM 3132 / Mol)</name>
    <dbReference type="NCBI Taxonomy" id="1123286"/>
    <lineage>
        <taxon>Bacteria</taxon>
        <taxon>Bacillati</taxon>
        <taxon>Bacillota</taxon>
        <taxon>Negativicutes</taxon>
        <taxon>Selenomonadales</taxon>
        <taxon>Sporomusaceae</taxon>
        <taxon>Sporomusa</taxon>
    </lineage>
</organism>
<feature type="transmembrane region" description="Helical" evidence="3">
    <location>
        <begin position="7"/>
        <end position="29"/>
    </location>
</feature>
<keyword evidence="3" id="KW-0472">Membrane</keyword>
<evidence type="ECO:0000259" key="4">
    <source>
        <dbReference type="Pfam" id="PF25954"/>
    </source>
</evidence>
<dbReference type="NCBIfam" id="TIGR01730">
    <property type="entry name" value="RND_mfp"/>
    <property type="match status" value="1"/>
</dbReference>
<dbReference type="Pfam" id="PF25954">
    <property type="entry name" value="Beta-barrel_RND_2"/>
    <property type="match status" value="1"/>
</dbReference>
<evidence type="ECO:0000259" key="6">
    <source>
        <dbReference type="Pfam" id="PF25989"/>
    </source>
</evidence>
<reference evidence="7" key="1">
    <citation type="submission" date="2024-05" db="EMBL/GenBank/DDBJ databases">
        <title>Isolation and characterization of Sporomusa carbonis sp. nov., a carboxydotrophic hydrogenogen in the genus of Sporomusa isolated from a charcoal burning pile.</title>
        <authorList>
            <person name="Boeer T."/>
            <person name="Rosenbaum F."/>
            <person name="Eysell L."/>
            <person name="Mueller V."/>
            <person name="Daniel R."/>
            <person name="Poehlein A."/>
        </authorList>
    </citation>
    <scope>NUCLEOTIDE SEQUENCE [LARGE SCALE GENOMIC DNA]</scope>
    <source>
        <strain evidence="7">DSM 3132</strain>
    </source>
</reference>
<keyword evidence="3" id="KW-0812">Transmembrane</keyword>
<feature type="domain" description="YknX-like C-terminal permuted SH3-like" evidence="6">
    <location>
        <begin position="303"/>
        <end position="369"/>
    </location>
</feature>
<evidence type="ECO:0000256" key="1">
    <source>
        <dbReference type="ARBA" id="ARBA00009477"/>
    </source>
</evidence>
<keyword evidence="2" id="KW-0175">Coiled coil</keyword>
<proteinExistence type="inferred from homology"/>
<evidence type="ECO:0000313" key="8">
    <source>
        <dbReference type="Proteomes" id="UP000216052"/>
    </source>
</evidence>
<dbReference type="Proteomes" id="UP000216052">
    <property type="component" value="Chromosome"/>
</dbReference>
<evidence type="ECO:0000259" key="5">
    <source>
        <dbReference type="Pfam" id="PF25973"/>
    </source>
</evidence>
<dbReference type="PANTHER" id="PTHR30469">
    <property type="entry name" value="MULTIDRUG RESISTANCE PROTEIN MDTA"/>
    <property type="match status" value="1"/>
</dbReference>
<feature type="domain" description="CzcB-like barrel-sandwich hybrid" evidence="5">
    <location>
        <begin position="61"/>
        <end position="216"/>
    </location>
</feature>
<name>A0ABZ3IZG8_SPOA4</name>
<dbReference type="Gene3D" id="2.40.30.170">
    <property type="match status" value="1"/>
</dbReference>
<evidence type="ECO:0000313" key="7">
    <source>
        <dbReference type="EMBL" id="XFO71256.1"/>
    </source>
</evidence>
<evidence type="ECO:0000256" key="2">
    <source>
        <dbReference type="SAM" id="Coils"/>
    </source>
</evidence>
<keyword evidence="3" id="KW-1133">Transmembrane helix</keyword>
<dbReference type="SUPFAM" id="SSF111369">
    <property type="entry name" value="HlyD-like secretion proteins"/>
    <property type="match status" value="1"/>
</dbReference>
<protein>
    <submittedName>
        <fullName evidence="7">Efflux pump periplasmic linker BepF</fullName>
    </submittedName>
</protein>
<dbReference type="RefSeq" id="WP_093794851.1">
    <property type="nucleotide sequence ID" value="NZ_CP155571.1"/>
</dbReference>
<gene>
    <name evidence="7" type="primary">bepF_1</name>
    <name evidence="7" type="ORF">SPACI_012710</name>
</gene>
<dbReference type="InterPro" id="IPR058637">
    <property type="entry name" value="YknX-like_C"/>
</dbReference>
<feature type="coiled-coil region" evidence="2">
    <location>
        <begin position="155"/>
        <end position="182"/>
    </location>
</feature>
<dbReference type="Gene3D" id="2.40.420.20">
    <property type="match status" value="1"/>
</dbReference>
<sequence length="372" mass="40239">MNIPRYRIVIILLIVILLSIIGLFSSWLFHHDKVLVHTIKAEKLENNKGSNFSGKLEALETANIVSKLSGKIDSINVDLGSAVKAGDTLLTLEAHELAASVEQARANVEIAYSSLETAQIDYAVQRQNLERNKALVEQGALARADFDNKYALPFAKAKELALNGASAQVRQAEANLQLALANYQNSLIVSPISGIIAEKSVNIGELASPDVLLFSVINFDKVFMMASVAAEEINQIQIGDQLPVTIAAVSTIPFNGLVTNIAQASGAASKTYLVKVLIDNQDHRLKPGMFAEIQWKENPETKIVVPKTTVISKNGKTCVWTVKDGIVSCKEVSIESVDVINVIIKSGIEAGEDIVSSGQEMLTEGMPVMVFK</sequence>
<comment type="similarity">
    <text evidence="1">Belongs to the membrane fusion protein (MFP) (TC 8.A.1) family.</text>
</comment>
<dbReference type="Pfam" id="PF25989">
    <property type="entry name" value="YknX_C"/>
    <property type="match status" value="1"/>
</dbReference>
<accession>A0ABZ3IZG8</accession>
<dbReference type="InterPro" id="IPR006143">
    <property type="entry name" value="RND_pump_MFP"/>
</dbReference>
<dbReference type="Pfam" id="PF25973">
    <property type="entry name" value="BSH_CzcB"/>
    <property type="match status" value="1"/>
</dbReference>
<dbReference type="InterPro" id="IPR058792">
    <property type="entry name" value="Beta-barrel_RND_2"/>
</dbReference>
<keyword evidence="8" id="KW-1185">Reference proteome</keyword>
<dbReference type="Gene3D" id="1.10.287.470">
    <property type="entry name" value="Helix hairpin bin"/>
    <property type="match status" value="1"/>
</dbReference>
<feature type="domain" description="CusB-like beta-barrel" evidence="4">
    <location>
        <begin position="222"/>
        <end position="297"/>
    </location>
</feature>
<evidence type="ECO:0000256" key="3">
    <source>
        <dbReference type="SAM" id="Phobius"/>
    </source>
</evidence>
<dbReference type="EMBL" id="CP155571">
    <property type="protein sequence ID" value="XFO71256.1"/>
    <property type="molecule type" value="Genomic_DNA"/>
</dbReference>
<dbReference type="InterPro" id="IPR058647">
    <property type="entry name" value="BSH_CzcB-like"/>
</dbReference>